<protein>
    <recommendedName>
        <fullName evidence="3">Phage protein</fullName>
    </recommendedName>
</protein>
<reference evidence="1 2" key="1">
    <citation type="submission" date="2024-09" db="EMBL/GenBank/DDBJ databases">
        <title>Genomes of Rahnella.</title>
        <authorList>
            <person name="Mnguni F.C."/>
            <person name="Shin G.Y."/>
            <person name="Coutinho T."/>
        </authorList>
    </citation>
    <scope>NUCLEOTIDE SEQUENCE [LARGE SCALE GENOMIC DNA]</scope>
    <source>
        <strain evidence="1 2">20WA0057</strain>
    </source>
</reference>
<evidence type="ECO:0000313" key="2">
    <source>
        <dbReference type="Proteomes" id="UP001598201"/>
    </source>
</evidence>
<dbReference type="RefSeq" id="WP_379672452.1">
    <property type="nucleotide sequence ID" value="NZ_JBHUCJ010000151.1"/>
</dbReference>
<accession>A0ABW6CGC4</accession>
<name>A0ABW6CGC4_RAHSY</name>
<proteinExistence type="predicted"/>
<dbReference type="Proteomes" id="UP001598201">
    <property type="component" value="Unassembled WGS sequence"/>
</dbReference>
<sequence>MTDTTDIAALMRDMRDLADRIVECQGENSDGEEIIHLYDQSDTTFKAQNILLVLNAFEEERQRCAEITEQYVDRTTALSFATQRAEAAETQAQQNLNDAKILQGLWAAADKERDRLKSSHSNMVTRCALLRQRTDLPVDRIPAYNALVKAQDEIAVLREKLANPVVLPAGYSARAGHPFHEGERNVMIPNKHGDWLSRFEVEHAIQIAGYLVKDVNQ</sequence>
<comment type="caution">
    <text evidence="1">The sequence shown here is derived from an EMBL/GenBank/DDBJ whole genome shotgun (WGS) entry which is preliminary data.</text>
</comment>
<evidence type="ECO:0008006" key="3">
    <source>
        <dbReference type="Google" id="ProtNLM"/>
    </source>
</evidence>
<dbReference type="EMBL" id="JBHUCJ010000151">
    <property type="protein sequence ID" value="MFD3227141.1"/>
    <property type="molecule type" value="Genomic_DNA"/>
</dbReference>
<keyword evidence="2" id="KW-1185">Reference proteome</keyword>
<gene>
    <name evidence="1" type="ORF">ACFPK4_26795</name>
</gene>
<evidence type="ECO:0000313" key="1">
    <source>
        <dbReference type="EMBL" id="MFD3227141.1"/>
    </source>
</evidence>
<organism evidence="1 2">
    <name type="scientific">Rahnella sp. (strain Y9602)</name>
    <dbReference type="NCBI Taxonomy" id="2703885"/>
    <lineage>
        <taxon>Bacteria</taxon>
        <taxon>Pseudomonadati</taxon>
        <taxon>Pseudomonadota</taxon>
        <taxon>Gammaproteobacteria</taxon>
        <taxon>Enterobacterales</taxon>
        <taxon>Yersiniaceae</taxon>
        <taxon>Rahnella</taxon>
    </lineage>
</organism>